<dbReference type="CDD" id="cd02121">
    <property type="entry name" value="PA_GCPII_like"/>
    <property type="match status" value="1"/>
</dbReference>
<dbReference type="OrthoDB" id="5841748at2759"/>
<dbReference type="PANTHER" id="PTHR10404">
    <property type="entry name" value="N-ACETYLATED-ALPHA-LINKED ACIDIC DIPEPTIDASE"/>
    <property type="match status" value="1"/>
</dbReference>
<evidence type="ECO:0000256" key="7">
    <source>
        <dbReference type="ARBA" id="ARBA00022801"/>
    </source>
</evidence>
<evidence type="ECO:0000256" key="4">
    <source>
        <dbReference type="ARBA" id="ARBA00022438"/>
    </source>
</evidence>
<keyword evidence="11" id="KW-1015">Disulfide bond</keyword>
<keyword evidence="7" id="KW-0378">Hydrolase</keyword>
<dbReference type="FunFam" id="3.40.630.10:FF:000101">
    <property type="entry name" value="N-acetylated alpha-linked acidic dipeptidase like 1"/>
    <property type="match status" value="1"/>
</dbReference>
<comment type="subcellular location">
    <subcellularLocation>
        <location evidence="2">Apical cell membrane</location>
    </subcellularLocation>
</comment>
<dbReference type="SUPFAM" id="SSF53187">
    <property type="entry name" value="Zn-dependent exopeptidases"/>
    <property type="match status" value="1"/>
</dbReference>
<dbReference type="InterPro" id="IPR036757">
    <property type="entry name" value="TFR-like_dimer_dom_sf"/>
</dbReference>
<dbReference type="GO" id="GO:0004180">
    <property type="term" value="F:carboxypeptidase activity"/>
    <property type="evidence" value="ECO:0007669"/>
    <property type="project" value="TreeGrafter"/>
</dbReference>
<evidence type="ECO:0000256" key="1">
    <source>
        <dbReference type="ARBA" id="ARBA00001947"/>
    </source>
</evidence>
<feature type="region of interest" description="Disordered" evidence="16">
    <location>
        <begin position="39"/>
        <end position="60"/>
    </location>
</feature>
<sequence>MVKTNMKKSTLWSAVLMALLCIAIAIGFSKLVISSKNDSQDESSKEEAKDDAAPPPEKPAGQVLRQLSTLSVVKKRIKGINAVDIKRNLKYLTKKTHVAGTPGEEQLGDWIYNRWKRSGFDKVEKKGYNVLLSYPLENERNKVEIIEMDEVTEQYVTIFESSPEILDPTVKNEDIMQAYIAYSKAGTVTGELVYANFCRVEDFVQLIYENVTVKGNIVICRYDKIYRGDKAKNAAKFGALGLLLYTEPNFLAEVYGLPTYPDGIYMPTTGIQRGSIALGNGDPQTPGYPSLDGTFRIPEEEIKDLPTIPVHPLGMEDASYLLNQMAGKEVGIHEWRGWLPNVTYSFGPGFINETRKVRLTVHNKNEVRKVYNIIGTIYGRSEPDRYVLIGNHRDAWAYGAIDPSGATAIMMEIADVFGSLRKKMNWRPRRTIIFCSWAAEEMALIGSNEFVEDYGRVLLTRAVAYLNMDILVQGNFTVAASASPNLREALYEAARMVPDPDGSEENFYELWKAREFTNRIYGRNLPPQIGTLGGGSDYASFVGQIGISSMNLVYLPNPNNAMYNVYPLYHTVYETFYLIKNLVDPEFIYHRAIGQFYAFLLLSLSNSRVLPLSCRDYADDLARHFDRLNETHGVKFAEHGIDLGPMATAVEELKEAAKLFHRRLNFIDSTDPLAVRAVNDQMMMFERSFIDPVGLPDRPFTRNVIYAHSYHDRYTSAKFPGIVDTMYLLTNSPTEDPKLWTVIKKQISTIIHAIRSATYVLAPYHVTD</sequence>
<keyword evidence="21" id="KW-1185">Reference proteome</keyword>
<comment type="similarity">
    <text evidence="3">Belongs to the peptidase M28 family. M28B subfamily.</text>
</comment>
<evidence type="ECO:0000259" key="17">
    <source>
        <dbReference type="Pfam" id="PF02225"/>
    </source>
</evidence>
<dbReference type="FunFam" id="3.50.30.30:FF:000045">
    <property type="entry name" value="Predicted protein"/>
    <property type="match status" value="1"/>
</dbReference>
<evidence type="ECO:0000256" key="13">
    <source>
        <dbReference type="ARBA" id="ARBA00059290"/>
    </source>
</evidence>
<dbReference type="Proteomes" id="UP001152320">
    <property type="component" value="Chromosome 2"/>
</dbReference>
<reference evidence="20" key="1">
    <citation type="submission" date="2021-10" db="EMBL/GenBank/DDBJ databases">
        <title>Tropical sea cucumber genome reveals ecological adaptation and Cuvierian tubules defense mechanism.</title>
        <authorList>
            <person name="Chen T."/>
        </authorList>
    </citation>
    <scope>NUCLEOTIDE SEQUENCE</scope>
    <source>
        <strain evidence="20">Nanhai2018</strain>
        <tissue evidence="20">Muscle</tissue>
    </source>
</reference>
<evidence type="ECO:0000256" key="15">
    <source>
        <dbReference type="ARBA" id="ARBA00081462"/>
    </source>
</evidence>
<keyword evidence="9" id="KW-0106">Calcium</keyword>
<name>A0A9Q1CLG7_HOLLE</name>
<evidence type="ECO:0000256" key="10">
    <source>
        <dbReference type="ARBA" id="ARBA00023049"/>
    </source>
</evidence>
<dbReference type="Pfam" id="PF02225">
    <property type="entry name" value="PA"/>
    <property type="match status" value="1"/>
</dbReference>
<evidence type="ECO:0000259" key="18">
    <source>
        <dbReference type="Pfam" id="PF04253"/>
    </source>
</evidence>
<dbReference type="Gene3D" id="3.50.30.30">
    <property type="match status" value="1"/>
</dbReference>
<feature type="domain" description="PA" evidence="17">
    <location>
        <begin position="188"/>
        <end position="275"/>
    </location>
</feature>
<evidence type="ECO:0000256" key="14">
    <source>
        <dbReference type="ARBA" id="ARBA00068168"/>
    </source>
</evidence>
<dbReference type="InterPro" id="IPR003137">
    <property type="entry name" value="PA_domain"/>
</dbReference>
<evidence type="ECO:0000256" key="6">
    <source>
        <dbReference type="ARBA" id="ARBA00022723"/>
    </source>
</evidence>
<evidence type="ECO:0000256" key="3">
    <source>
        <dbReference type="ARBA" id="ARBA00005634"/>
    </source>
</evidence>
<evidence type="ECO:0000256" key="5">
    <source>
        <dbReference type="ARBA" id="ARBA00022670"/>
    </source>
</evidence>
<dbReference type="InterPro" id="IPR039373">
    <property type="entry name" value="Peptidase_M28B"/>
</dbReference>
<keyword evidence="5" id="KW-0645">Protease</keyword>
<dbReference type="Gene3D" id="1.20.930.40">
    <property type="entry name" value="Transferrin receptor-like, dimerisation domain"/>
    <property type="match status" value="1"/>
</dbReference>
<dbReference type="EMBL" id="JAIZAY010000002">
    <property type="protein sequence ID" value="KAJ8047557.1"/>
    <property type="molecule type" value="Genomic_DNA"/>
</dbReference>
<dbReference type="GO" id="GO:0046872">
    <property type="term" value="F:metal ion binding"/>
    <property type="evidence" value="ECO:0007669"/>
    <property type="project" value="UniProtKB-KW"/>
</dbReference>
<dbReference type="Pfam" id="PF04253">
    <property type="entry name" value="TFR_dimer"/>
    <property type="match status" value="1"/>
</dbReference>
<dbReference type="SUPFAM" id="SSF52025">
    <property type="entry name" value="PA domain"/>
    <property type="match status" value="1"/>
</dbReference>
<evidence type="ECO:0000256" key="2">
    <source>
        <dbReference type="ARBA" id="ARBA00004221"/>
    </source>
</evidence>
<evidence type="ECO:0000313" key="20">
    <source>
        <dbReference type="EMBL" id="KAJ8047557.1"/>
    </source>
</evidence>
<protein>
    <recommendedName>
        <fullName evidence="14">Aminopeptidase NAALADL1</fullName>
    </recommendedName>
    <alternativeName>
        <fullName evidence="15">N-acetylated-alpha-linked acidic dipeptidase-like protein</fullName>
    </alternativeName>
</protein>
<accession>A0A9Q1CLG7</accession>
<dbReference type="GO" id="GO:0004177">
    <property type="term" value="F:aminopeptidase activity"/>
    <property type="evidence" value="ECO:0007669"/>
    <property type="project" value="UniProtKB-KW"/>
</dbReference>
<comment type="caution">
    <text evidence="20">The sequence shown here is derived from an EMBL/GenBank/DDBJ whole genome shotgun (WGS) entry which is preliminary data.</text>
</comment>
<comment type="cofactor">
    <cofactor evidence="1">
        <name>Zn(2+)</name>
        <dbReference type="ChEBI" id="CHEBI:29105"/>
    </cofactor>
</comment>
<dbReference type="InterPro" id="IPR007484">
    <property type="entry name" value="Peptidase_M28"/>
</dbReference>
<dbReference type="Gene3D" id="3.40.630.10">
    <property type="entry name" value="Zn peptidases"/>
    <property type="match status" value="1"/>
</dbReference>
<dbReference type="PANTHER" id="PTHR10404:SF77">
    <property type="entry name" value="GLUTAMATE CARBOXYPEPTIDASE 2 HOMOLOG"/>
    <property type="match status" value="1"/>
</dbReference>
<evidence type="ECO:0000256" key="8">
    <source>
        <dbReference type="ARBA" id="ARBA00022833"/>
    </source>
</evidence>
<dbReference type="CDD" id="cd08022">
    <property type="entry name" value="M28_PSMA_like"/>
    <property type="match status" value="1"/>
</dbReference>
<keyword evidence="8" id="KW-0862">Zinc</keyword>
<dbReference type="Pfam" id="PF04389">
    <property type="entry name" value="Peptidase_M28"/>
    <property type="match status" value="1"/>
</dbReference>
<comment type="function">
    <text evidence="13">Aminopeptidase with broad substrate specificity. Has lower activity with substrates that have Asp or Glu in the P2' position, or Pro in the P3' position. Lacks activity with substrates that have both Pro in the P3' position and Asp or Glu in the P2' position. Lacks carboxypeptidase activity. Lacks dipeptidyl-peptidase IV type activity.</text>
</comment>
<dbReference type="FunFam" id="1.20.930.40:FF:000001">
    <property type="entry name" value="N-acetylated-alpha-linked acidic dipeptidase 2"/>
    <property type="match status" value="1"/>
</dbReference>
<evidence type="ECO:0000313" key="21">
    <source>
        <dbReference type="Proteomes" id="UP001152320"/>
    </source>
</evidence>
<feature type="domain" description="Transferrin receptor-like dimerisation" evidence="18">
    <location>
        <begin position="641"/>
        <end position="761"/>
    </location>
</feature>
<evidence type="ECO:0000259" key="19">
    <source>
        <dbReference type="Pfam" id="PF04389"/>
    </source>
</evidence>
<dbReference type="GO" id="GO:0006508">
    <property type="term" value="P:proteolysis"/>
    <property type="evidence" value="ECO:0007669"/>
    <property type="project" value="UniProtKB-KW"/>
</dbReference>
<proteinExistence type="inferred from homology"/>
<evidence type="ECO:0000256" key="16">
    <source>
        <dbReference type="SAM" id="MobiDB-lite"/>
    </source>
</evidence>
<dbReference type="GO" id="GO:0016324">
    <property type="term" value="C:apical plasma membrane"/>
    <property type="evidence" value="ECO:0007669"/>
    <property type="project" value="UniProtKB-SubCell"/>
</dbReference>
<evidence type="ECO:0000256" key="9">
    <source>
        <dbReference type="ARBA" id="ARBA00022837"/>
    </source>
</evidence>
<keyword evidence="10" id="KW-0482">Metalloprotease</keyword>
<gene>
    <name evidence="20" type="ORF">HOLleu_06588</name>
</gene>
<dbReference type="SUPFAM" id="SSF47672">
    <property type="entry name" value="Transferrin receptor-like dimerisation domain"/>
    <property type="match status" value="1"/>
</dbReference>
<dbReference type="InterPro" id="IPR007365">
    <property type="entry name" value="TFR-like_dimer_dom"/>
</dbReference>
<keyword evidence="4" id="KW-0031">Aminopeptidase</keyword>
<feature type="compositionally biased region" description="Basic and acidic residues" evidence="16">
    <location>
        <begin position="39"/>
        <end position="52"/>
    </location>
</feature>
<feature type="domain" description="Peptidase M28" evidence="19">
    <location>
        <begin position="372"/>
        <end position="576"/>
    </location>
</feature>
<dbReference type="AlphaFoldDB" id="A0A9Q1CLG7"/>
<evidence type="ECO:0000256" key="11">
    <source>
        <dbReference type="ARBA" id="ARBA00023157"/>
    </source>
</evidence>
<evidence type="ECO:0000256" key="12">
    <source>
        <dbReference type="ARBA" id="ARBA00023180"/>
    </source>
</evidence>
<dbReference type="InterPro" id="IPR046450">
    <property type="entry name" value="PA_dom_sf"/>
</dbReference>
<organism evidence="20 21">
    <name type="scientific">Holothuria leucospilota</name>
    <name type="common">Black long sea cucumber</name>
    <name type="synonym">Mertensiothuria leucospilota</name>
    <dbReference type="NCBI Taxonomy" id="206669"/>
    <lineage>
        <taxon>Eukaryota</taxon>
        <taxon>Metazoa</taxon>
        <taxon>Echinodermata</taxon>
        <taxon>Eleutherozoa</taxon>
        <taxon>Echinozoa</taxon>
        <taxon>Holothuroidea</taxon>
        <taxon>Aspidochirotacea</taxon>
        <taxon>Aspidochirotida</taxon>
        <taxon>Holothuriidae</taxon>
        <taxon>Holothuria</taxon>
    </lineage>
</organism>
<keyword evidence="6" id="KW-0479">Metal-binding</keyword>
<dbReference type="GO" id="GO:0008237">
    <property type="term" value="F:metallopeptidase activity"/>
    <property type="evidence" value="ECO:0007669"/>
    <property type="project" value="UniProtKB-KW"/>
</dbReference>
<keyword evidence="12" id="KW-0325">Glycoprotein</keyword>